<evidence type="ECO:0000313" key="3">
    <source>
        <dbReference type="Proteomes" id="UP001230188"/>
    </source>
</evidence>
<dbReference type="AlphaFoldDB" id="A0AAD7U758"/>
<evidence type="ECO:0000256" key="1">
    <source>
        <dbReference type="SAM" id="MobiDB-lite"/>
    </source>
</evidence>
<feature type="region of interest" description="Disordered" evidence="1">
    <location>
        <begin position="316"/>
        <end position="335"/>
    </location>
</feature>
<proteinExistence type="predicted"/>
<evidence type="ECO:0000313" key="2">
    <source>
        <dbReference type="EMBL" id="KAJ8599095.1"/>
    </source>
</evidence>
<reference evidence="2" key="1">
    <citation type="submission" date="2023-01" db="EMBL/GenBank/DDBJ databases">
        <title>Metagenome sequencing of chrysophaentin producing Chrysophaeum taylorii.</title>
        <authorList>
            <person name="Davison J."/>
            <person name="Bewley C."/>
        </authorList>
    </citation>
    <scope>NUCLEOTIDE SEQUENCE</scope>
    <source>
        <strain evidence="2">NIES-1699</strain>
    </source>
</reference>
<gene>
    <name evidence="2" type="ORF">CTAYLR_008865</name>
</gene>
<name>A0AAD7U758_9STRA</name>
<organism evidence="2 3">
    <name type="scientific">Chrysophaeum taylorii</name>
    <dbReference type="NCBI Taxonomy" id="2483200"/>
    <lineage>
        <taxon>Eukaryota</taxon>
        <taxon>Sar</taxon>
        <taxon>Stramenopiles</taxon>
        <taxon>Ochrophyta</taxon>
        <taxon>Pelagophyceae</taxon>
        <taxon>Pelagomonadales</taxon>
        <taxon>Pelagomonadaceae</taxon>
        <taxon>Chrysophaeum</taxon>
    </lineage>
</organism>
<accession>A0AAD7U758</accession>
<protein>
    <submittedName>
        <fullName evidence="2">Uncharacterized protein</fullName>
    </submittedName>
</protein>
<dbReference type="EMBL" id="JAQMWT010000588">
    <property type="protein sequence ID" value="KAJ8599095.1"/>
    <property type="molecule type" value="Genomic_DNA"/>
</dbReference>
<keyword evidence="3" id="KW-1185">Reference proteome</keyword>
<dbReference type="Proteomes" id="UP001230188">
    <property type="component" value="Unassembled WGS sequence"/>
</dbReference>
<sequence length="335" mass="35441">MVKVLVAGAVDSLDALFARCAKAHEKKGPFAAVLCVGLRSESASGPAPVPTYFVSEKIVPEETAKRLAGELDVRWLGRSGVREVAGLRVGFLSGVYDAERYEGSGGFYSRDDVEHLLIEAGAYVAGGGVDVLLTCEPGLGYGDDAAMRPASPPLGEALADIAAQYHFVPARGDEPFALDPYRVGRGTPRLCRLHALAKGLRAFEVEPFDANFDLDSDTGAARAAAASDALRNATPNPYARRKLMAHHRPVAPRAKTEEEGLDFAPPRVPTAFAARGQAPSFGRHAVSVDVGPNRAAAENRGEDRGGGGVEFLLAAAATASRSKKRRRRDTTGGYD</sequence>
<comment type="caution">
    <text evidence="2">The sequence shown here is derived from an EMBL/GenBank/DDBJ whole genome shotgun (WGS) entry which is preliminary data.</text>
</comment>